<dbReference type="InterPro" id="IPR021780">
    <property type="entry name" value="Nuc_recep-AF1"/>
</dbReference>
<comment type="subcellular location">
    <subcellularLocation>
        <location evidence="10">Nucleus</location>
    </subcellularLocation>
</comment>
<dbReference type="EMBL" id="JAERUA010000004">
    <property type="protein sequence ID" value="KAI1900598.1"/>
    <property type="molecule type" value="Genomic_DNA"/>
</dbReference>
<dbReference type="SUPFAM" id="SSF48508">
    <property type="entry name" value="Nuclear receptor ligand-binding domain"/>
    <property type="match status" value="1"/>
</dbReference>
<dbReference type="CDD" id="cd06943">
    <property type="entry name" value="NR_LBD_RXR_like"/>
    <property type="match status" value="1"/>
</dbReference>
<keyword evidence="8 10" id="KW-0675">Receptor</keyword>
<dbReference type="InterPro" id="IPR000536">
    <property type="entry name" value="Nucl_hrmn_rcpt_lig-bd"/>
</dbReference>
<keyword evidence="15" id="KW-1185">Reference proteome</keyword>
<dbReference type="InterPro" id="IPR001723">
    <property type="entry name" value="Nuclear_hrmn_rcpt"/>
</dbReference>
<comment type="subunit">
    <text evidence="11">Homodimer. Heterodimer; with a rar molecule.</text>
</comment>
<dbReference type="GO" id="GO:0005634">
    <property type="term" value="C:nucleus"/>
    <property type="evidence" value="ECO:0007669"/>
    <property type="project" value="UniProtKB-SubCell"/>
</dbReference>
<proteinExistence type="inferred from homology"/>
<dbReference type="FunFam" id="1.10.565.10:FF:000002">
    <property type="entry name" value="Retinoic acid receptor RXR-alpha"/>
    <property type="match status" value="1"/>
</dbReference>
<evidence type="ECO:0000256" key="4">
    <source>
        <dbReference type="ARBA" id="ARBA00022833"/>
    </source>
</evidence>
<keyword evidence="2 10" id="KW-0479">Metal-binding</keyword>
<keyword evidence="6 10" id="KW-0238">DNA-binding</keyword>
<dbReference type="InterPro" id="IPR001628">
    <property type="entry name" value="Znf_hrmn_rcpt"/>
</dbReference>
<feature type="domain" description="NR LBD" evidence="13">
    <location>
        <begin position="247"/>
        <end position="478"/>
    </location>
</feature>
<keyword evidence="4 10" id="KW-0862">Zinc</keyword>
<dbReference type="InterPro" id="IPR000003">
    <property type="entry name" value="Retinoid-X_rcpt/HNF4"/>
</dbReference>
<keyword evidence="7 10" id="KW-0804">Transcription</keyword>
<dbReference type="InterPro" id="IPR013088">
    <property type="entry name" value="Znf_NHR/GATA"/>
</dbReference>
<evidence type="ECO:0000256" key="10">
    <source>
        <dbReference type="RuleBase" id="RU004334"/>
    </source>
</evidence>
<evidence type="ECO:0000259" key="13">
    <source>
        <dbReference type="PROSITE" id="PS51843"/>
    </source>
</evidence>
<dbReference type="Pfam" id="PF00104">
    <property type="entry name" value="Hormone_recep"/>
    <property type="match status" value="1"/>
</dbReference>
<dbReference type="OrthoDB" id="5873264at2759"/>
<evidence type="ECO:0000313" key="14">
    <source>
        <dbReference type="EMBL" id="KAI1900598.1"/>
    </source>
</evidence>
<evidence type="ECO:0000256" key="9">
    <source>
        <dbReference type="ARBA" id="ARBA00023242"/>
    </source>
</evidence>
<dbReference type="FunFam" id="3.30.50.10:FF:000005">
    <property type="entry name" value="Retinoic acid receptor RXR-alpha"/>
    <property type="match status" value="1"/>
</dbReference>
<dbReference type="GO" id="GO:0043565">
    <property type="term" value="F:sequence-specific DNA binding"/>
    <property type="evidence" value="ECO:0007669"/>
    <property type="project" value="InterPro"/>
</dbReference>
<dbReference type="CDD" id="cd06956">
    <property type="entry name" value="NR_DBD_RXR"/>
    <property type="match status" value="1"/>
</dbReference>
<dbReference type="InterPro" id="IPR050274">
    <property type="entry name" value="Nuclear_hormone_rcpt_NR2"/>
</dbReference>
<comment type="caution">
    <text evidence="14">The sequence shown here is derived from an EMBL/GenBank/DDBJ whole genome shotgun (WGS) entry which is preliminary data.</text>
</comment>
<comment type="function">
    <text evidence="11">Receptor for retinoic acid that acts as a transcription factor. Forms homo- or heterodimers with retinoic acid receptors (rars) and binds to target response elements in response to their ligands, all-trans or 9-cis retinoic acid, to regulate gene expression in various biological processes.</text>
</comment>
<dbReference type="SMART" id="SM00399">
    <property type="entry name" value="ZnF_C4"/>
    <property type="match status" value="1"/>
</dbReference>
<dbReference type="Proteomes" id="UP000829720">
    <property type="component" value="Unassembled WGS sequence"/>
</dbReference>
<dbReference type="PROSITE" id="PS00031">
    <property type="entry name" value="NUCLEAR_REC_DBD_1"/>
    <property type="match status" value="1"/>
</dbReference>
<evidence type="ECO:0000256" key="6">
    <source>
        <dbReference type="ARBA" id="ARBA00023125"/>
    </source>
</evidence>
<evidence type="ECO:0000256" key="2">
    <source>
        <dbReference type="ARBA" id="ARBA00022723"/>
    </source>
</evidence>
<sequence>METKPFLSLGFLKSQCSLAPPSQRGRPGQTCGSPTACSCFTGMCPLHQRRGTTGQRGMDTSPLHPSLLSPDSSSVGQLAPPINGLGSPFSVISSAKGHQGTPGMGFGHSASPQLSSPVNSVSSSEDIKPPLGLNGGMRIPAQCSGNPVTLTKHICAICGDRSSGKHYGVYSCEGCKGFFKRTVRKDLSYTCRDNKVCQIDKRQRNRCQYCRYQKCLAMGMKREAVQEERQRAKERGEGELESSFNANEDMPVEKILEAELAVEPKTETYTEGNVGVPSRSPNDPVTNICQAADKQLFTLVEWAKRIPHFSQLPLDDQVILLRAGWNELLIASFSHRSIAVKDGILLATGLHVHRNSAHSAGVGAIFDRVLTELVSKMRDMQMDKTELGCLRAIVLFNPDSKGLSNPSEVEALRERVYASLEVYCKHKYPQQPGRFAKLLLRLPALRSIGLKCLEHLFFFKLIGDTPIDTFLMEMLEAPHQMT</sequence>
<dbReference type="PRINTS" id="PR00398">
    <property type="entry name" value="STRDHORMONER"/>
</dbReference>
<dbReference type="SMART" id="SM00430">
    <property type="entry name" value="HOLI"/>
    <property type="match status" value="1"/>
</dbReference>
<dbReference type="Gene3D" id="1.10.565.10">
    <property type="entry name" value="Retinoid X Receptor"/>
    <property type="match status" value="1"/>
</dbReference>
<evidence type="ECO:0000256" key="5">
    <source>
        <dbReference type="ARBA" id="ARBA00023015"/>
    </source>
</evidence>
<evidence type="ECO:0000313" key="15">
    <source>
        <dbReference type="Proteomes" id="UP000829720"/>
    </source>
</evidence>
<comment type="similarity">
    <text evidence="1">Belongs to the nuclear hormone receptor family. NR2 subfamily.</text>
</comment>
<dbReference type="PROSITE" id="PS51030">
    <property type="entry name" value="NUCLEAR_REC_DBD_2"/>
    <property type="match status" value="1"/>
</dbReference>
<dbReference type="InterPro" id="IPR035500">
    <property type="entry name" value="NHR-like_dom_sf"/>
</dbReference>
<keyword evidence="5 10" id="KW-0805">Transcription regulation</keyword>
<dbReference type="PANTHER" id="PTHR24083">
    <property type="entry name" value="NUCLEAR HORMONE RECEPTOR"/>
    <property type="match status" value="1"/>
</dbReference>
<dbReference type="GO" id="GO:0003707">
    <property type="term" value="F:nuclear steroid receptor activity"/>
    <property type="evidence" value="ECO:0007669"/>
    <property type="project" value="UniProtKB-UniRule"/>
</dbReference>
<dbReference type="Pfam" id="PF00105">
    <property type="entry name" value="zf-C4"/>
    <property type="match status" value="1"/>
</dbReference>
<comment type="domain">
    <text evidence="11">Composed of three domains: a modulating N-terminal domain, a DNA-binding domain and a C-terminal ligand-binding domain.</text>
</comment>
<evidence type="ECO:0000256" key="11">
    <source>
        <dbReference type="RuleBase" id="RU369010"/>
    </source>
</evidence>
<dbReference type="AlphaFoldDB" id="A0A8T3E139"/>
<dbReference type="Gene3D" id="3.30.50.10">
    <property type="entry name" value="Erythroid Transcription Factor GATA-1, subunit A"/>
    <property type="match status" value="1"/>
</dbReference>
<dbReference type="PROSITE" id="PS51843">
    <property type="entry name" value="NR_LBD"/>
    <property type="match status" value="1"/>
</dbReference>
<evidence type="ECO:0000256" key="7">
    <source>
        <dbReference type="ARBA" id="ARBA00023163"/>
    </source>
</evidence>
<reference evidence="14" key="1">
    <citation type="submission" date="2021-01" db="EMBL/GenBank/DDBJ databases">
        <authorList>
            <person name="Zahm M."/>
            <person name="Roques C."/>
            <person name="Cabau C."/>
            <person name="Klopp C."/>
            <person name="Donnadieu C."/>
            <person name="Jouanno E."/>
            <person name="Lampietro C."/>
            <person name="Louis A."/>
            <person name="Herpin A."/>
            <person name="Echchiki A."/>
            <person name="Berthelot C."/>
            <person name="Parey E."/>
            <person name="Roest-Crollius H."/>
            <person name="Braasch I."/>
            <person name="Postlethwait J."/>
            <person name="Bobe J."/>
            <person name="Montfort J."/>
            <person name="Bouchez O."/>
            <person name="Begum T."/>
            <person name="Mejri S."/>
            <person name="Adams A."/>
            <person name="Chen W.-J."/>
            <person name="Guiguen Y."/>
        </authorList>
    </citation>
    <scope>NUCLEOTIDE SEQUENCE</scope>
    <source>
        <tissue evidence="14">Blood</tissue>
    </source>
</reference>
<dbReference type="SUPFAM" id="SSF57716">
    <property type="entry name" value="Glucocorticoid receptor-like (DNA-binding domain)"/>
    <property type="match status" value="1"/>
</dbReference>
<name>A0A8T3E139_9TELE</name>
<evidence type="ECO:0000256" key="8">
    <source>
        <dbReference type="ARBA" id="ARBA00023170"/>
    </source>
</evidence>
<evidence type="ECO:0000256" key="3">
    <source>
        <dbReference type="ARBA" id="ARBA00022771"/>
    </source>
</evidence>
<gene>
    <name evidence="14" type="ORF">AGOR_G00051570</name>
</gene>
<evidence type="ECO:0000259" key="12">
    <source>
        <dbReference type="PROSITE" id="PS51030"/>
    </source>
</evidence>
<keyword evidence="9 10" id="KW-0539">Nucleus</keyword>
<organism evidence="14 15">
    <name type="scientific">Albula goreensis</name>
    <dbReference type="NCBI Taxonomy" id="1534307"/>
    <lineage>
        <taxon>Eukaryota</taxon>
        <taxon>Metazoa</taxon>
        <taxon>Chordata</taxon>
        <taxon>Craniata</taxon>
        <taxon>Vertebrata</taxon>
        <taxon>Euteleostomi</taxon>
        <taxon>Actinopterygii</taxon>
        <taxon>Neopterygii</taxon>
        <taxon>Teleostei</taxon>
        <taxon>Albuliformes</taxon>
        <taxon>Albulidae</taxon>
        <taxon>Albula</taxon>
    </lineage>
</organism>
<dbReference type="GO" id="GO:0008270">
    <property type="term" value="F:zinc ion binding"/>
    <property type="evidence" value="ECO:0007669"/>
    <property type="project" value="UniProtKB-UniRule"/>
</dbReference>
<evidence type="ECO:0000256" key="1">
    <source>
        <dbReference type="ARBA" id="ARBA00006421"/>
    </source>
</evidence>
<dbReference type="PRINTS" id="PR00047">
    <property type="entry name" value="STROIDFINGER"/>
</dbReference>
<protein>
    <recommendedName>
        <fullName evidence="11">Retinoic acid receptor RXR</fullName>
    </recommendedName>
    <alternativeName>
        <fullName evidence="11">Nuclear receptor subfamily 2 group B member</fullName>
    </alternativeName>
</protein>
<accession>A0A8T3E139</accession>
<keyword evidence="3 10" id="KW-0863">Zinc-finger</keyword>
<feature type="domain" description="Nuclear receptor" evidence="12">
    <location>
        <begin position="152"/>
        <end position="227"/>
    </location>
</feature>
<dbReference type="Pfam" id="PF11825">
    <property type="entry name" value="Nuc_recep-AF1"/>
    <property type="match status" value="1"/>
</dbReference>
<dbReference type="PRINTS" id="PR00545">
    <property type="entry name" value="RETINOIDXR"/>
</dbReference>